<evidence type="ECO:0000256" key="2">
    <source>
        <dbReference type="ARBA" id="ARBA00012695"/>
    </source>
</evidence>
<keyword evidence="3 5" id="KW-0560">Oxidoreductase</keyword>
<gene>
    <name evidence="8" type="ORF">Nepgr_022529</name>
</gene>
<feature type="domain" description="Proline dehydrogenase" evidence="7">
    <location>
        <begin position="137"/>
        <end position="474"/>
    </location>
</feature>
<dbReference type="InterPro" id="IPR002872">
    <property type="entry name" value="Proline_DH_dom"/>
</dbReference>
<comment type="catalytic activity">
    <reaction evidence="5">
        <text>L-proline + a quinone = (S)-1-pyrroline-5-carboxylate + a quinol + H(+)</text>
        <dbReference type="Rhea" id="RHEA:23784"/>
        <dbReference type="ChEBI" id="CHEBI:15378"/>
        <dbReference type="ChEBI" id="CHEBI:17388"/>
        <dbReference type="ChEBI" id="CHEBI:24646"/>
        <dbReference type="ChEBI" id="CHEBI:60039"/>
        <dbReference type="ChEBI" id="CHEBI:132124"/>
        <dbReference type="EC" id="1.5.5.2"/>
    </reaction>
</comment>
<evidence type="ECO:0000256" key="6">
    <source>
        <dbReference type="SAM" id="MobiDB-lite"/>
    </source>
</evidence>
<evidence type="ECO:0000256" key="4">
    <source>
        <dbReference type="ARBA" id="ARBA00023062"/>
    </source>
</evidence>
<sequence length="497" mass="55394">MAIRISPKLLRQFTRPLSSTPSSTVAAVSPLNLDEKPGPEPEPTTTIPKPPIINAQSYVLDFHDVGKLFSSVLTAKLLRSTVNLHAVAIDPMVDIGIWVMRSKLMETPVIRDVILSAIKHTFYEQFVAGKDLEETGRTVRKIWDAELRAMLFYGSEHAHDNESCDRNFEAYLTTVESSKSLPPSSVSFMVVKISAICPISLLESVSNLLRWQKKEPSFSLPWKLDTLPIFSDSSPLYHTLEKPDPLTREEEIDLELGHQRLLNLCRRCAELNIPLSVDAEETKVQPAIDYLTYSAAIMINEGGHQGHPIVFGTMQAYLKDARERMLLVVNGARKIGVPVGFKLVRGAYMASERKVAASMGFESPIHGCIEDTHACYNDCASFMLDKVAHGFGGVVLATHNIESGRLAAKRARDLGIGKENERIQFAQLYGMSETLSFGLKNAGFRVSKYLTFGPVAEVMPFLLRRAEENRGLLSSSSLDRQLMRKELSRRLMAGFLR</sequence>
<dbReference type="GO" id="GO:0005739">
    <property type="term" value="C:mitochondrion"/>
    <property type="evidence" value="ECO:0007669"/>
    <property type="project" value="TreeGrafter"/>
</dbReference>
<dbReference type="PANTHER" id="PTHR13914:SF0">
    <property type="entry name" value="PROLINE DEHYDROGENASE 1, MITOCHONDRIAL"/>
    <property type="match status" value="1"/>
</dbReference>
<dbReference type="GO" id="GO:0010133">
    <property type="term" value="P:L-proline catabolic process to L-glutamate"/>
    <property type="evidence" value="ECO:0007669"/>
    <property type="project" value="TreeGrafter"/>
</dbReference>
<keyword evidence="5" id="KW-0285">Flavoprotein</keyword>
<dbReference type="Pfam" id="PF01619">
    <property type="entry name" value="Pro_dh"/>
    <property type="match status" value="1"/>
</dbReference>
<dbReference type="PANTHER" id="PTHR13914">
    <property type="entry name" value="PROLINE OXIDASE"/>
    <property type="match status" value="1"/>
</dbReference>
<evidence type="ECO:0000259" key="7">
    <source>
        <dbReference type="Pfam" id="PF01619"/>
    </source>
</evidence>
<comment type="similarity">
    <text evidence="1 5">Belongs to the proline oxidase family.</text>
</comment>
<accession>A0AAD3SZ16</accession>
<keyword evidence="4 5" id="KW-0642">Proline metabolism</keyword>
<comment type="function">
    <text evidence="5">Converts proline to delta-1-pyrroline-5-carboxylate.</text>
</comment>
<evidence type="ECO:0000313" key="9">
    <source>
        <dbReference type="Proteomes" id="UP001279734"/>
    </source>
</evidence>
<dbReference type="InterPro" id="IPR015659">
    <property type="entry name" value="Proline_oxidase"/>
</dbReference>
<proteinExistence type="inferred from homology"/>
<evidence type="ECO:0000256" key="5">
    <source>
        <dbReference type="RuleBase" id="RU364054"/>
    </source>
</evidence>
<feature type="region of interest" description="Disordered" evidence="6">
    <location>
        <begin position="29"/>
        <end position="48"/>
    </location>
</feature>
<dbReference type="EMBL" id="BSYO01000022">
    <property type="protein sequence ID" value="GMH20688.1"/>
    <property type="molecule type" value="Genomic_DNA"/>
</dbReference>
<keyword evidence="9" id="KW-1185">Reference proteome</keyword>
<comment type="cofactor">
    <cofactor evidence="5">
        <name>FAD</name>
        <dbReference type="ChEBI" id="CHEBI:57692"/>
    </cofactor>
</comment>
<dbReference type="InterPro" id="IPR029041">
    <property type="entry name" value="FAD-linked_oxidoreductase-like"/>
</dbReference>
<evidence type="ECO:0000256" key="1">
    <source>
        <dbReference type="ARBA" id="ARBA00005869"/>
    </source>
</evidence>
<protein>
    <recommendedName>
        <fullName evidence="2 5">Proline dehydrogenase</fullName>
        <ecNumber evidence="2 5">1.5.5.2</ecNumber>
    </recommendedName>
</protein>
<dbReference type="AlphaFoldDB" id="A0AAD3SZ16"/>
<dbReference type="Gene3D" id="3.20.20.220">
    <property type="match status" value="1"/>
</dbReference>
<name>A0AAD3SZ16_NEPGR</name>
<keyword evidence="5" id="KW-0274">FAD</keyword>
<dbReference type="Proteomes" id="UP001279734">
    <property type="component" value="Unassembled WGS sequence"/>
</dbReference>
<reference evidence="8" key="1">
    <citation type="submission" date="2023-05" db="EMBL/GenBank/DDBJ databases">
        <title>Nepenthes gracilis genome sequencing.</title>
        <authorList>
            <person name="Fukushima K."/>
        </authorList>
    </citation>
    <scope>NUCLEOTIDE SEQUENCE</scope>
    <source>
        <strain evidence="8">SING2019-196</strain>
    </source>
</reference>
<dbReference type="GO" id="GO:0004657">
    <property type="term" value="F:proline dehydrogenase activity"/>
    <property type="evidence" value="ECO:0007669"/>
    <property type="project" value="UniProtKB-EC"/>
</dbReference>
<dbReference type="GO" id="GO:0071949">
    <property type="term" value="F:FAD binding"/>
    <property type="evidence" value="ECO:0007669"/>
    <property type="project" value="TreeGrafter"/>
</dbReference>
<organism evidence="8 9">
    <name type="scientific">Nepenthes gracilis</name>
    <name type="common">Slender pitcher plant</name>
    <dbReference type="NCBI Taxonomy" id="150966"/>
    <lineage>
        <taxon>Eukaryota</taxon>
        <taxon>Viridiplantae</taxon>
        <taxon>Streptophyta</taxon>
        <taxon>Embryophyta</taxon>
        <taxon>Tracheophyta</taxon>
        <taxon>Spermatophyta</taxon>
        <taxon>Magnoliopsida</taxon>
        <taxon>eudicotyledons</taxon>
        <taxon>Gunneridae</taxon>
        <taxon>Pentapetalae</taxon>
        <taxon>Caryophyllales</taxon>
        <taxon>Nepenthaceae</taxon>
        <taxon>Nepenthes</taxon>
    </lineage>
</organism>
<dbReference type="EC" id="1.5.5.2" evidence="2 5"/>
<dbReference type="SUPFAM" id="SSF51730">
    <property type="entry name" value="FAD-linked oxidoreductase"/>
    <property type="match status" value="1"/>
</dbReference>
<comment type="caution">
    <text evidence="8">The sequence shown here is derived from an EMBL/GenBank/DDBJ whole genome shotgun (WGS) entry which is preliminary data.</text>
</comment>
<evidence type="ECO:0000256" key="3">
    <source>
        <dbReference type="ARBA" id="ARBA00023002"/>
    </source>
</evidence>
<evidence type="ECO:0000313" key="8">
    <source>
        <dbReference type="EMBL" id="GMH20688.1"/>
    </source>
</evidence>